<proteinExistence type="inferred from homology"/>
<dbReference type="Gene3D" id="3.40.1010.10">
    <property type="entry name" value="Cobalt-precorrin-4 Transmethylase, Domain 1"/>
    <property type="match status" value="1"/>
</dbReference>
<gene>
    <name evidence="9" type="primary">cobA</name>
    <name evidence="9" type="ORF">EWM59_08015</name>
</gene>
<dbReference type="InterPro" id="IPR000878">
    <property type="entry name" value="4pyrrol_Mease"/>
</dbReference>
<comment type="pathway">
    <text evidence="7">Porphyrin-containing compound metabolism; siroheme biosynthesis; precorrin-2 from uroporphyrinogen III: step 1/1.</text>
</comment>
<dbReference type="NCBIfam" id="TIGR01469">
    <property type="entry name" value="cobA_cysG_Cterm"/>
    <property type="match status" value="1"/>
</dbReference>
<dbReference type="Proteomes" id="UP000293162">
    <property type="component" value="Unassembled WGS sequence"/>
</dbReference>
<comment type="caution">
    <text evidence="9">The sequence shown here is derived from an EMBL/GenBank/DDBJ whole genome shotgun (WGS) entry which is preliminary data.</text>
</comment>
<evidence type="ECO:0000256" key="1">
    <source>
        <dbReference type="ARBA" id="ARBA00005879"/>
    </source>
</evidence>
<keyword evidence="3 9" id="KW-0489">Methyltransferase</keyword>
<dbReference type="GO" id="GO:0004851">
    <property type="term" value="F:uroporphyrin-III C-methyltransferase activity"/>
    <property type="evidence" value="ECO:0007669"/>
    <property type="project" value="UniProtKB-EC"/>
</dbReference>
<dbReference type="Pfam" id="PF00590">
    <property type="entry name" value="TP_methylase"/>
    <property type="match status" value="1"/>
</dbReference>
<evidence type="ECO:0000259" key="8">
    <source>
        <dbReference type="Pfam" id="PF00590"/>
    </source>
</evidence>
<sequence length="268" mass="29314">MINDIDRKPDFTHPTPKLTVVGAGTGDPELITLKAINALRQADVVLYDALINEDLLEYCHPACQRIYVGKRGYEKSVSQDSINFLIAEKAFEKGHVVRLKGGDPFIFGRGNEEIAYAKERGIETNYIPGISSIMSGGFYEIPLTARGVADGFWVITGTKSDKSLSNDIRLAAHSSATIVILMGMKKLGHISQIFREEGFGDTPAAIIQQASTPEQKIGIGQVKDLEAIASNQSLHNPAIIMIGEVVKQNNIEHLYLIGQQYSGKDKTN</sequence>
<evidence type="ECO:0000256" key="6">
    <source>
        <dbReference type="ARBA" id="ARBA00023244"/>
    </source>
</evidence>
<dbReference type="InterPro" id="IPR050161">
    <property type="entry name" value="Siro_Cobalamin_biosynth"/>
</dbReference>
<dbReference type="OrthoDB" id="9815856at2"/>
<dbReference type="Gene3D" id="3.30.950.10">
    <property type="entry name" value="Methyltransferase, Cobalt-precorrin-4 Transmethylase, Domain 2"/>
    <property type="match status" value="1"/>
</dbReference>
<evidence type="ECO:0000256" key="2">
    <source>
        <dbReference type="ARBA" id="ARBA00012162"/>
    </source>
</evidence>
<dbReference type="RefSeq" id="WP_130020437.1">
    <property type="nucleotide sequence ID" value="NZ_SEWF01000009.1"/>
</dbReference>
<evidence type="ECO:0000256" key="4">
    <source>
        <dbReference type="ARBA" id="ARBA00022679"/>
    </source>
</evidence>
<dbReference type="EC" id="2.1.1.107" evidence="2"/>
<dbReference type="SUPFAM" id="SSF53790">
    <property type="entry name" value="Tetrapyrrole methylase"/>
    <property type="match status" value="1"/>
</dbReference>
<evidence type="ECO:0000313" key="9">
    <source>
        <dbReference type="EMBL" id="RYU96146.1"/>
    </source>
</evidence>
<comment type="similarity">
    <text evidence="1">Belongs to the precorrin methyltransferase family.</text>
</comment>
<dbReference type="FunFam" id="3.40.1010.10:FF:000001">
    <property type="entry name" value="Siroheme synthase"/>
    <property type="match status" value="1"/>
</dbReference>
<feature type="domain" description="Tetrapyrrole methylase" evidence="8">
    <location>
        <begin position="17"/>
        <end position="225"/>
    </location>
</feature>
<dbReference type="GO" id="GO:0019354">
    <property type="term" value="P:siroheme biosynthetic process"/>
    <property type="evidence" value="ECO:0007669"/>
    <property type="project" value="InterPro"/>
</dbReference>
<evidence type="ECO:0000256" key="5">
    <source>
        <dbReference type="ARBA" id="ARBA00022691"/>
    </source>
</evidence>
<dbReference type="PANTHER" id="PTHR45790">
    <property type="entry name" value="SIROHEME SYNTHASE-RELATED"/>
    <property type="match status" value="1"/>
</dbReference>
<dbReference type="NCBIfam" id="NF004790">
    <property type="entry name" value="PRK06136.1"/>
    <property type="match status" value="1"/>
</dbReference>
<evidence type="ECO:0000313" key="10">
    <source>
        <dbReference type="Proteomes" id="UP000293162"/>
    </source>
</evidence>
<dbReference type="InterPro" id="IPR014776">
    <property type="entry name" value="4pyrrole_Mease_sub2"/>
</dbReference>
<dbReference type="InterPro" id="IPR035996">
    <property type="entry name" value="4pyrrol_Methylase_sf"/>
</dbReference>
<dbReference type="InterPro" id="IPR006366">
    <property type="entry name" value="CobA/CysG_C"/>
</dbReference>
<name>A0A4Q5M1H1_9BACT</name>
<keyword evidence="5" id="KW-0949">S-adenosyl-L-methionine</keyword>
<dbReference type="PANTHER" id="PTHR45790:SF3">
    <property type="entry name" value="S-ADENOSYL-L-METHIONINE-DEPENDENT UROPORPHYRINOGEN III METHYLTRANSFERASE, CHLOROPLASTIC"/>
    <property type="match status" value="1"/>
</dbReference>
<dbReference type="GO" id="GO:0032259">
    <property type="term" value="P:methylation"/>
    <property type="evidence" value="ECO:0007669"/>
    <property type="project" value="UniProtKB-KW"/>
</dbReference>
<accession>A0A4Q5M1H1</accession>
<keyword evidence="4 9" id="KW-0808">Transferase</keyword>
<keyword evidence="6" id="KW-0627">Porphyrin biosynthesis</keyword>
<evidence type="ECO:0000256" key="7">
    <source>
        <dbReference type="ARBA" id="ARBA00025705"/>
    </source>
</evidence>
<dbReference type="InterPro" id="IPR014777">
    <property type="entry name" value="4pyrrole_Mease_sub1"/>
</dbReference>
<reference evidence="9 10" key="1">
    <citation type="submission" date="2019-02" db="EMBL/GenBank/DDBJ databases">
        <title>Bacterial novel species Emticicia sp. 17J42-9 isolated from soil.</title>
        <authorList>
            <person name="Jung H.-Y."/>
        </authorList>
    </citation>
    <scope>NUCLEOTIDE SEQUENCE [LARGE SCALE GENOMIC DNA]</scope>
    <source>
        <strain evidence="9 10">17J42-9</strain>
    </source>
</reference>
<dbReference type="AlphaFoldDB" id="A0A4Q5M1H1"/>
<organism evidence="9 10">
    <name type="scientific">Emticicia agri</name>
    <dbReference type="NCBI Taxonomy" id="2492393"/>
    <lineage>
        <taxon>Bacteria</taxon>
        <taxon>Pseudomonadati</taxon>
        <taxon>Bacteroidota</taxon>
        <taxon>Cytophagia</taxon>
        <taxon>Cytophagales</taxon>
        <taxon>Leadbetterellaceae</taxon>
        <taxon>Emticicia</taxon>
    </lineage>
</organism>
<evidence type="ECO:0000256" key="3">
    <source>
        <dbReference type="ARBA" id="ARBA00022603"/>
    </source>
</evidence>
<protein>
    <recommendedName>
        <fullName evidence="2">uroporphyrinogen-III C-methyltransferase</fullName>
        <ecNumber evidence="2">2.1.1.107</ecNumber>
    </recommendedName>
</protein>
<dbReference type="CDD" id="cd11642">
    <property type="entry name" value="SUMT"/>
    <property type="match status" value="1"/>
</dbReference>
<keyword evidence="10" id="KW-1185">Reference proteome</keyword>
<dbReference type="EMBL" id="SEWF01000009">
    <property type="protein sequence ID" value="RYU96146.1"/>
    <property type="molecule type" value="Genomic_DNA"/>
</dbReference>